<keyword evidence="13 19" id="KW-0472">Membrane</keyword>
<evidence type="ECO:0000256" key="6">
    <source>
        <dbReference type="ARBA" id="ARBA00022475"/>
    </source>
</evidence>
<dbReference type="GO" id="GO:0007155">
    <property type="term" value="P:cell adhesion"/>
    <property type="evidence" value="ECO:0007669"/>
    <property type="project" value="InterPro"/>
</dbReference>
<dbReference type="Gene3D" id="2.60.40.10">
    <property type="entry name" value="Immunoglobulins"/>
    <property type="match status" value="2"/>
</dbReference>
<evidence type="ECO:0000256" key="16">
    <source>
        <dbReference type="ARBA" id="ARBA00023319"/>
    </source>
</evidence>
<evidence type="ECO:0000313" key="21">
    <source>
        <dbReference type="Ensembl" id="ENSANIP00000010151.1"/>
    </source>
</evidence>
<dbReference type="GO" id="GO:0090557">
    <property type="term" value="P:establishment of endothelial intestinal barrier"/>
    <property type="evidence" value="ECO:0007669"/>
    <property type="project" value="TreeGrafter"/>
</dbReference>
<evidence type="ECO:0000256" key="3">
    <source>
        <dbReference type="ARBA" id="ARBA00008637"/>
    </source>
</evidence>
<reference evidence="21" key="2">
    <citation type="submission" date="2025-09" db="UniProtKB">
        <authorList>
            <consortium name="Ensembl"/>
        </authorList>
    </citation>
    <scope>IDENTIFICATION</scope>
</reference>
<dbReference type="InterPro" id="IPR003599">
    <property type="entry name" value="Ig_sub"/>
</dbReference>
<evidence type="ECO:0000256" key="10">
    <source>
        <dbReference type="ARBA" id="ARBA00022737"/>
    </source>
</evidence>
<dbReference type="Ensembl" id="ENSANIT00000010506.1">
    <property type="protein sequence ID" value="ENSANIP00000010151.1"/>
    <property type="gene ID" value="ENSANIG00000006867.1"/>
</dbReference>
<dbReference type="InterPro" id="IPR007110">
    <property type="entry name" value="Ig-like_dom"/>
</dbReference>
<keyword evidence="6" id="KW-1003">Cell membrane</keyword>
<keyword evidence="9" id="KW-0732">Signal</keyword>
<dbReference type="FunFam" id="2.60.40.10:FF:000342">
    <property type="entry name" value="Junctional adhesion molecule A"/>
    <property type="match status" value="1"/>
</dbReference>
<dbReference type="PROSITE" id="PS50835">
    <property type="entry name" value="IG_LIKE"/>
    <property type="match status" value="2"/>
</dbReference>
<keyword evidence="8 19" id="KW-0812">Transmembrane</keyword>
<evidence type="ECO:0000256" key="17">
    <source>
        <dbReference type="ARBA" id="ARBA00030590"/>
    </source>
</evidence>
<dbReference type="GO" id="GO:0005886">
    <property type="term" value="C:plasma membrane"/>
    <property type="evidence" value="ECO:0007669"/>
    <property type="project" value="UniProtKB-SubCell"/>
</dbReference>
<organism evidence="21 22">
    <name type="scientific">Accipiter nisus</name>
    <name type="common">Eurasian sparrowhawk</name>
    <dbReference type="NCBI Taxonomy" id="211598"/>
    <lineage>
        <taxon>Eukaryota</taxon>
        <taxon>Metazoa</taxon>
        <taxon>Chordata</taxon>
        <taxon>Craniata</taxon>
        <taxon>Vertebrata</taxon>
        <taxon>Euteleostomi</taxon>
        <taxon>Archelosauria</taxon>
        <taxon>Archosauria</taxon>
        <taxon>Dinosauria</taxon>
        <taxon>Saurischia</taxon>
        <taxon>Theropoda</taxon>
        <taxon>Coelurosauria</taxon>
        <taxon>Aves</taxon>
        <taxon>Neognathae</taxon>
        <taxon>Neoaves</taxon>
        <taxon>Telluraves</taxon>
        <taxon>Accipitrimorphae</taxon>
        <taxon>Accipitriformes</taxon>
        <taxon>Accipitridae</taxon>
        <taxon>Accipitrinae</taxon>
        <taxon>Accipiter</taxon>
    </lineage>
</organism>
<accession>A0A8B9MMS1</accession>
<dbReference type="InterPro" id="IPR003598">
    <property type="entry name" value="Ig_sub2"/>
</dbReference>
<feature type="domain" description="Ig-like" evidence="20">
    <location>
        <begin position="1"/>
        <end position="96"/>
    </location>
</feature>
<keyword evidence="14" id="KW-1015">Disulfide bond</keyword>
<dbReference type="InterPro" id="IPR042456">
    <property type="entry name" value="F11R"/>
</dbReference>
<keyword evidence="16" id="KW-0393">Immunoglobulin domain</keyword>
<dbReference type="SMART" id="SM00409">
    <property type="entry name" value="IG"/>
    <property type="match status" value="2"/>
</dbReference>
<feature type="transmembrane region" description="Helical" evidence="19">
    <location>
        <begin position="210"/>
        <end position="232"/>
    </location>
</feature>
<evidence type="ECO:0000256" key="18">
    <source>
        <dbReference type="ARBA" id="ARBA00046718"/>
    </source>
</evidence>
<keyword evidence="5" id="KW-0796">Tight junction</keyword>
<evidence type="ECO:0000256" key="19">
    <source>
        <dbReference type="SAM" id="Phobius"/>
    </source>
</evidence>
<evidence type="ECO:0000256" key="14">
    <source>
        <dbReference type="ARBA" id="ARBA00023157"/>
    </source>
</evidence>
<evidence type="ECO:0000256" key="2">
    <source>
        <dbReference type="ARBA" id="ARBA00004435"/>
    </source>
</evidence>
<dbReference type="GO" id="GO:0050892">
    <property type="term" value="P:intestinal absorption"/>
    <property type="evidence" value="ECO:0007669"/>
    <property type="project" value="TreeGrafter"/>
</dbReference>
<dbReference type="Pfam" id="PF07686">
    <property type="entry name" value="V-set"/>
    <property type="match status" value="1"/>
</dbReference>
<dbReference type="GO" id="GO:0005923">
    <property type="term" value="C:bicellular tight junction"/>
    <property type="evidence" value="ECO:0007669"/>
    <property type="project" value="UniProtKB-SubCell"/>
</dbReference>
<evidence type="ECO:0000256" key="9">
    <source>
        <dbReference type="ARBA" id="ARBA00022729"/>
    </source>
</evidence>
<dbReference type="InterPro" id="IPR013783">
    <property type="entry name" value="Ig-like_fold"/>
</dbReference>
<evidence type="ECO:0000313" key="22">
    <source>
        <dbReference type="Proteomes" id="UP000694541"/>
    </source>
</evidence>
<evidence type="ECO:0000256" key="4">
    <source>
        <dbReference type="ARBA" id="ARBA00016608"/>
    </source>
</evidence>
<dbReference type="GO" id="GO:0090559">
    <property type="term" value="P:regulation of membrane permeability"/>
    <property type="evidence" value="ECO:0007669"/>
    <property type="project" value="TreeGrafter"/>
</dbReference>
<evidence type="ECO:0000256" key="5">
    <source>
        <dbReference type="ARBA" id="ARBA00022427"/>
    </source>
</evidence>
<dbReference type="InterPro" id="IPR013106">
    <property type="entry name" value="Ig_V-set"/>
</dbReference>
<dbReference type="PANTHER" id="PTHR45113">
    <property type="entry name" value="JUNCTIONAL ADHESION MOLECULE A"/>
    <property type="match status" value="1"/>
</dbReference>
<dbReference type="SMART" id="SM00406">
    <property type="entry name" value="IGv"/>
    <property type="match status" value="1"/>
</dbReference>
<comment type="subunit">
    <text evidence="18">Interacts with the ninth PDZ domain of MPDZ. Interacts with the first PDZ domain of PARD3. The association between PARD3 and PARD6B probably disrupts this interaction. Interacts with ITGAL (via I-domain). Interacts with CD151.</text>
</comment>
<evidence type="ECO:0000256" key="15">
    <source>
        <dbReference type="ARBA" id="ARBA00023180"/>
    </source>
</evidence>
<reference evidence="21" key="1">
    <citation type="submission" date="2025-08" db="UniProtKB">
        <authorList>
            <consortium name="Ensembl"/>
        </authorList>
    </citation>
    <scope>IDENTIFICATION</scope>
</reference>
<dbReference type="Proteomes" id="UP000694541">
    <property type="component" value="Unplaced"/>
</dbReference>
<keyword evidence="11" id="KW-0965">Cell junction</keyword>
<evidence type="ECO:0000256" key="1">
    <source>
        <dbReference type="ARBA" id="ARBA00004251"/>
    </source>
</evidence>
<dbReference type="Pfam" id="PF13927">
    <property type="entry name" value="Ig_3"/>
    <property type="match status" value="1"/>
</dbReference>
<keyword evidence="10" id="KW-0677">Repeat</keyword>
<feature type="domain" description="Ig-like" evidence="20">
    <location>
        <begin position="102"/>
        <end position="199"/>
    </location>
</feature>
<dbReference type="PANTHER" id="PTHR45113:SF1">
    <property type="entry name" value="JUNCTIONAL ADHESION MOLECULE A"/>
    <property type="match status" value="1"/>
</dbReference>
<evidence type="ECO:0000256" key="11">
    <source>
        <dbReference type="ARBA" id="ARBA00022949"/>
    </source>
</evidence>
<evidence type="ECO:0000256" key="12">
    <source>
        <dbReference type="ARBA" id="ARBA00022989"/>
    </source>
</evidence>
<evidence type="ECO:0000256" key="13">
    <source>
        <dbReference type="ARBA" id="ARBA00023136"/>
    </source>
</evidence>
<evidence type="ECO:0000256" key="7">
    <source>
        <dbReference type="ARBA" id="ARBA00022553"/>
    </source>
</evidence>
<protein>
    <recommendedName>
        <fullName evidence="4">Junctional adhesion molecule A</fullName>
    </recommendedName>
    <alternativeName>
        <fullName evidence="17">Junctional adhesion molecule 1</fullName>
    </alternativeName>
</protein>
<proteinExistence type="inferred from homology"/>
<keyword evidence="15" id="KW-0325">Glycoprotein</keyword>
<evidence type="ECO:0000256" key="8">
    <source>
        <dbReference type="ARBA" id="ARBA00022692"/>
    </source>
</evidence>
<dbReference type="SUPFAM" id="SSF48726">
    <property type="entry name" value="Immunoglobulin"/>
    <property type="match status" value="2"/>
</dbReference>
<name>A0A8B9MMS1_9AVES</name>
<keyword evidence="12 19" id="KW-1133">Transmembrane helix</keyword>
<dbReference type="SMART" id="SM00408">
    <property type="entry name" value="IGc2"/>
    <property type="match status" value="2"/>
</dbReference>
<sequence length="318" mass="34750">AQVTSETKEVPENKPADIPCSAYRSSWSNPRIEWKFQKGSSLVLFYYGGELTEPYKNRVQFSPTTIHFNTVTRADTGKYICEVVGDGSHIAKSEVNLIVQVPPSKPVAHVPTSATIGSKAVLRCTEMDGSPPPTFRWYKDSMLMPTNPKTSLTFRNSSYTLDPVTGELIFEPLSGFDTGDYYCEAMNNVGSPQKSDVVHMEASEVNVGGIVAAVVVLLMVLALVAFGIWFAYSRGFFSSEYCAGHPRNRLPQCPPCSSLKPLFCFFHFREKRVSEAVMLLPPSWLPPLPLPAGTGGLFLPQPLPVGWEGALGVTGCSG</sequence>
<keyword evidence="7" id="KW-0597">Phosphoprotein</keyword>
<evidence type="ECO:0000259" key="20">
    <source>
        <dbReference type="PROSITE" id="PS50835"/>
    </source>
</evidence>
<comment type="subcellular location">
    <subcellularLocation>
        <location evidence="2">Cell junction</location>
        <location evidence="2">Tight junction</location>
    </subcellularLocation>
    <subcellularLocation>
        <location evidence="1">Cell membrane</location>
        <topology evidence="1">Single-pass type I membrane protein</topology>
    </subcellularLocation>
</comment>
<dbReference type="AlphaFoldDB" id="A0A8B9MMS1"/>
<comment type="similarity">
    <text evidence="3">Belongs to the immunoglobulin superfamily.</text>
</comment>
<keyword evidence="22" id="KW-1185">Reference proteome</keyword>
<dbReference type="InterPro" id="IPR036179">
    <property type="entry name" value="Ig-like_dom_sf"/>
</dbReference>